<feature type="transmembrane region" description="Helical" evidence="15">
    <location>
        <begin position="1007"/>
        <end position="1031"/>
    </location>
</feature>
<evidence type="ECO:0000256" key="8">
    <source>
        <dbReference type="ARBA" id="ARBA00022989"/>
    </source>
</evidence>
<evidence type="ECO:0000313" key="19">
    <source>
        <dbReference type="Proteomes" id="UP000625711"/>
    </source>
</evidence>
<dbReference type="InterPro" id="IPR024079">
    <property type="entry name" value="MetalloPept_cat_dom_sf"/>
</dbReference>
<feature type="domain" description="G-protein coupled receptors family 2 profile 2" evidence="17">
    <location>
        <begin position="887"/>
        <end position="1143"/>
    </location>
</feature>
<dbReference type="Gene3D" id="2.20.100.10">
    <property type="entry name" value="Thrombospondin type-1 (TSP1) repeat"/>
    <property type="match status" value="3"/>
</dbReference>
<dbReference type="GO" id="GO:0004222">
    <property type="term" value="F:metalloendopeptidase activity"/>
    <property type="evidence" value="ECO:0007669"/>
    <property type="project" value="TreeGrafter"/>
</dbReference>
<dbReference type="InterPro" id="IPR000832">
    <property type="entry name" value="GPCR_2_secretin-like"/>
</dbReference>
<dbReference type="PRINTS" id="PR01705">
    <property type="entry name" value="TSP1REPEAT"/>
</dbReference>
<keyword evidence="6" id="KW-0378">Hydrolase</keyword>
<dbReference type="GO" id="GO:0006508">
    <property type="term" value="P:proteolysis"/>
    <property type="evidence" value="ECO:0007669"/>
    <property type="project" value="TreeGrafter"/>
</dbReference>
<dbReference type="InterPro" id="IPR036445">
    <property type="entry name" value="GPCR_2_extracell_dom_sf"/>
</dbReference>
<feature type="domain" description="G-protein coupled receptors family 2 profile 1" evidence="16">
    <location>
        <begin position="797"/>
        <end position="882"/>
    </location>
</feature>
<dbReference type="GO" id="GO:0016020">
    <property type="term" value="C:membrane"/>
    <property type="evidence" value="ECO:0007669"/>
    <property type="project" value="UniProtKB-SubCell"/>
</dbReference>
<keyword evidence="11" id="KW-1015">Disulfide bond</keyword>
<dbReference type="EMBL" id="JAACXV010000227">
    <property type="protein sequence ID" value="KAF7281740.1"/>
    <property type="molecule type" value="Genomic_DNA"/>
</dbReference>
<dbReference type="PANTHER" id="PTHR13723:SF304">
    <property type="entry name" value="A DISINTEGRIN AND METALLOPROTEINASE WITH THROMBOSPONDIN MOTIFS 2-LIKE PROTEIN"/>
    <property type="match status" value="1"/>
</dbReference>
<evidence type="ECO:0000256" key="1">
    <source>
        <dbReference type="ARBA" id="ARBA00004141"/>
    </source>
</evidence>
<evidence type="ECO:0000259" key="16">
    <source>
        <dbReference type="PROSITE" id="PS50227"/>
    </source>
</evidence>
<evidence type="ECO:0000256" key="7">
    <source>
        <dbReference type="ARBA" id="ARBA00022833"/>
    </source>
</evidence>
<dbReference type="FunFam" id="2.20.100.10:FF:000001">
    <property type="entry name" value="semaphorin-5A isoform X1"/>
    <property type="match status" value="1"/>
</dbReference>
<dbReference type="Pfam" id="PF17771">
    <property type="entry name" value="ADAMTS_CR_2"/>
    <property type="match status" value="1"/>
</dbReference>
<dbReference type="InterPro" id="IPR045371">
    <property type="entry name" value="ADAMTS_CR_3"/>
</dbReference>
<evidence type="ECO:0000259" key="17">
    <source>
        <dbReference type="PROSITE" id="PS50261"/>
    </source>
</evidence>
<evidence type="ECO:0000256" key="15">
    <source>
        <dbReference type="SAM" id="Phobius"/>
    </source>
</evidence>
<comment type="caution">
    <text evidence="18">The sequence shown here is derived from an EMBL/GenBank/DDBJ whole genome shotgun (WGS) entry which is preliminary data.</text>
</comment>
<evidence type="ECO:0000256" key="5">
    <source>
        <dbReference type="ARBA" id="ARBA00022723"/>
    </source>
</evidence>
<feature type="transmembrane region" description="Helical" evidence="15">
    <location>
        <begin position="1091"/>
        <end position="1110"/>
    </location>
</feature>
<dbReference type="Gene3D" id="3.40.390.10">
    <property type="entry name" value="Collagenase (Catalytic Domain)"/>
    <property type="match status" value="1"/>
</dbReference>
<keyword evidence="10 15" id="KW-0472">Membrane</keyword>
<name>A0A834IPM4_RHYFE</name>
<dbReference type="PRINTS" id="PR00249">
    <property type="entry name" value="GPCRSECRETIN"/>
</dbReference>
<dbReference type="GO" id="GO:0004930">
    <property type="term" value="F:G protein-coupled receptor activity"/>
    <property type="evidence" value="ECO:0007669"/>
    <property type="project" value="UniProtKB-KW"/>
</dbReference>
<dbReference type="OrthoDB" id="5855429at2759"/>
<evidence type="ECO:0000256" key="11">
    <source>
        <dbReference type="ARBA" id="ARBA00023157"/>
    </source>
</evidence>
<keyword evidence="14" id="KW-0807">Transducer</keyword>
<feature type="transmembrane region" description="Helical" evidence="15">
    <location>
        <begin position="892"/>
        <end position="915"/>
    </location>
</feature>
<keyword evidence="5" id="KW-0479">Metal-binding</keyword>
<dbReference type="InterPro" id="IPR017981">
    <property type="entry name" value="GPCR_2-like_7TM"/>
</dbReference>
<dbReference type="InterPro" id="IPR050439">
    <property type="entry name" value="ADAMTS_ADAMTS-like"/>
</dbReference>
<dbReference type="Gene3D" id="4.10.1240.10">
    <property type="entry name" value="GPCR, family 2, extracellular hormone receptor domain"/>
    <property type="match status" value="1"/>
</dbReference>
<accession>A0A834IPM4</accession>
<dbReference type="GO" id="GO:0046872">
    <property type="term" value="F:metal ion binding"/>
    <property type="evidence" value="ECO:0007669"/>
    <property type="project" value="UniProtKB-KW"/>
</dbReference>
<feature type="transmembrane region" description="Helical" evidence="15">
    <location>
        <begin position="1051"/>
        <end position="1071"/>
    </location>
</feature>
<evidence type="ECO:0000256" key="4">
    <source>
        <dbReference type="ARBA" id="ARBA00022692"/>
    </source>
</evidence>
<keyword evidence="9" id="KW-0297">G-protein coupled receptor</keyword>
<dbReference type="AlphaFoldDB" id="A0A834IPM4"/>
<dbReference type="Proteomes" id="UP000625711">
    <property type="component" value="Unassembled WGS sequence"/>
</dbReference>
<keyword evidence="3" id="KW-0964">Secreted</keyword>
<sequence length="1193" mass="135268">MKSGNNCDEDALDGSVMAPMVAATFSKFSWSACSKKEFQEKVSNWGCLNNPPDEQHEILLNATLQTIFSMDEQCRMEFGDGYSMCSTFDVTEPCSHLWCGHKDNPYVCKTKKGPPLEGTECGFGKWCLNGYCSDVGQTFDKIPIVLNPQHGGWGNWGPWGPCARTCGTGVQYRSRKCDNPKPSYGGKGCEGENEDWRLCNNSPCKEPSDIRAEQCRMLPKVFNMPSETWYPYENKEDDKKCKFSCVNEKQKFVFPTEEDLPDGTPCSYDNMDNICVKGKCYKVGCDGILNSSLTRDSCGVCGGDDSQCLKADSTVKKILKRDISRISVIPKMAQHIKVESVVDTEQPHLGFILKNRRKKGKAGYTITIPNKSLLTKVVEGTKFFYQKQGSNHKLWGTGPIMSETVIMVMASEKDISKGQYINVSTNVQYSIQKDYLLPSKRFVWMLGGWGPCSTSCGGGKRQKTVACWDNQADKLVKKKFCSLLQKPVLDTESCNNFSCDFSWIPGEWEPCSKTCGYLGVQYRELYCVPKSLFDTVENSSAVLVKPWKYMVNPNKCIKKKPDDFRHCNRKPCPVYWQYGNWSECSVRCGVGITSLSAHCPATGDGICLEQAPPPRTQQCLGDLSRNNNKLCKGRRTTKICKRDNSKYCGFELLQRKSDVHVLLAFVVFLATVGLHLNTALPNIDYQDYIPAGEDNVTKLCLVRESVVSQVLWNHRTGFYCYNYTNSARFIQKLSYKSMWFYWETYNANISLPVAIISDTTVALFDYRDADSLKLLRKSFMSDEVFDNYVKCCRDAEDCCNNYMTDTNIYGDEKHCPVIWDAWSCFPKTPVDTTAEMPCSSQAYQSPDKVCTLKSKKDCLYNEQLRIGTWNQQTNYSTCAIAPVYLRRHNFHVIFLFVCIACSFPAIIIFLAIPSFRELTRVILHRNLLIAIVLRNIMTIIFKKLVIIDALLSSDLTNHVMELNSVGCRILSFLVSSSTNSTYACMLIDGYYLHKVIVRTFAKEPSIWILYIVVAALTFIPSIIWAGIMVNFEATDCWAVDRNGAQWSVDSFRIVILLINTFLLLDIIKVMISKMKQGGTTRQTKAAFRATIFLIPLFGLHVFITAKKIVVNDTCTAEDVYDYFRYTMEALQGIFVAILFCYANSEVQNELRNVFRKINIQLSQRFGIRFRVPQARRRTTTATYVQTSDSKGDF</sequence>
<dbReference type="Gene3D" id="2.60.120.830">
    <property type="match status" value="1"/>
</dbReference>
<dbReference type="GO" id="GO:0007166">
    <property type="term" value="P:cell surface receptor signaling pathway"/>
    <property type="evidence" value="ECO:0007669"/>
    <property type="project" value="InterPro"/>
</dbReference>
<dbReference type="Pfam" id="PF19236">
    <property type="entry name" value="ADAMTS_CR_3"/>
    <property type="match status" value="1"/>
</dbReference>
<dbReference type="SUPFAM" id="SSF82895">
    <property type="entry name" value="TSP-1 type 1 repeat"/>
    <property type="match status" value="4"/>
</dbReference>
<dbReference type="InterPro" id="IPR000884">
    <property type="entry name" value="TSP1_rpt"/>
</dbReference>
<evidence type="ECO:0000256" key="2">
    <source>
        <dbReference type="ARBA" id="ARBA00004613"/>
    </source>
</evidence>
<evidence type="ECO:0000256" key="13">
    <source>
        <dbReference type="ARBA" id="ARBA00023180"/>
    </source>
</evidence>
<dbReference type="Pfam" id="PF00002">
    <property type="entry name" value="7tm_2"/>
    <property type="match status" value="1"/>
</dbReference>
<evidence type="ECO:0000313" key="18">
    <source>
        <dbReference type="EMBL" id="KAF7281740.1"/>
    </source>
</evidence>
<keyword evidence="13" id="KW-0325">Glycoprotein</keyword>
<keyword evidence="12" id="KW-0675">Receptor</keyword>
<reference evidence="18" key="1">
    <citation type="submission" date="2020-08" db="EMBL/GenBank/DDBJ databases">
        <title>Genome sequencing and assembly of the red palm weevil Rhynchophorus ferrugineus.</title>
        <authorList>
            <person name="Dias G.B."/>
            <person name="Bergman C.M."/>
            <person name="Manee M."/>
        </authorList>
    </citation>
    <scope>NUCLEOTIDE SEQUENCE</scope>
    <source>
        <strain evidence="18">AA-2017</strain>
        <tissue evidence="18">Whole larva</tissue>
    </source>
</reference>
<protein>
    <submittedName>
        <fullName evidence="18">Uncharacterized protein</fullName>
    </submittedName>
</protein>
<keyword evidence="8 15" id="KW-1133">Transmembrane helix</keyword>
<comment type="subcellular location">
    <subcellularLocation>
        <location evidence="1">Membrane</location>
        <topology evidence="1">Multi-pass membrane protein</topology>
    </subcellularLocation>
    <subcellularLocation>
        <location evidence="2">Secreted</location>
    </subcellularLocation>
</comment>
<dbReference type="GO" id="GO:0030198">
    <property type="term" value="P:extracellular matrix organization"/>
    <property type="evidence" value="ECO:0007669"/>
    <property type="project" value="TreeGrafter"/>
</dbReference>
<evidence type="ECO:0000256" key="9">
    <source>
        <dbReference type="ARBA" id="ARBA00023040"/>
    </source>
</evidence>
<dbReference type="InterPro" id="IPR036383">
    <property type="entry name" value="TSP1_rpt_sf"/>
</dbReference>
<feature type="transmembrane region" description="Helical" evidence="15">
    <location>
        <begin position="1122"/>
        <end position="1142"/>
    </location>
</feature>
<dbReference type="PANTHER" id="PTHR13723">
    <property type="entry name" value="ADAMTS A DISINTEGRIN AND METALLOPROTEASE WITH THROMBOSPONDIN MOTIFS PROTEASE"/>
    <property type="match status" value="1"/>
</dbReference>
<dbReference type="Pfam" id="PF02793">
    <property type="entry name" value="HRM"/>
    <property type="match status" value="1"/>
</dbReference>
<dbReference type="PROSITE" id="PS50092">
    <property type="entry name" value="TSP1"/>
    <property type="match status" value="4"/>
</dbReference>
<organism evidence="18 19">
    <name type="scientific">Rhynchophorus ferrugineus</name>
    <name type="common">Red palm weevil</name>
    <name type="synonym">Curculio ferrugineus</name>
    <dbReference type="NCBI Taxonomy" id="354439"/>
    <lineage>
        <taxon>Eukaryota</taxon>
        <taxon>Metazoa</taxon>
        <taxon>Ecdysozoa</taxon>
        <taxon>Arthropoda</taxon>
        <taxon>Hexapoda</taxon>
        <taxon>Insecta</taxon>
        <taxon>Pterygota</taxon>
        <taxon>Neoptera</taxon>
        <taxon>Endopterygota</taxon>
        <taxon>Coleoptera</taxon>
        <taxon>Polyphaga</taxon>
        <taxon>Cucujiformia</taxon>
        <taxon>Curculionidae</taxon>
        <taxon>Dryophthorinae</taxon>
        <taxon>Rhynchophorus</taxon>
    </lineage>
</organism>
<gene>
    <name evidence="18" type="ORF">GWI33_004301</name>
</gene>
<evidence type="ECO:0000256" key="10">
    <source>
        <dbReference type="ARBA" id="ARBA00023136"/>
    </source>
</evidence>
<dbReference type="InterPro" id="IPR001879">
    <property type="entry name" value="GPCR_2_extracellular_dom"/>
</dbReference>
<proteinExistence type="predicted"/>
<dbReference type="SUPFAM" id="SSF111418">
    <property type="entry name" value="Hormone receptor domain"/>
    <property type="match status" value="1"/>
</dbReference>
<dbReference type="PROSITE" id="PS50261">
    <property type="entry name" value="G_PROTEIN_RECEP_F2_4"/>
    <property type="match status" value="1"/>
</dbReference>
<dbReference type="Gene3D" id="3.40.1620.60">
    <property type="match status" value="1"/>
</dbReference>
<keyword evidence="7" id="KW-0862">Zinc</keyword>
<evidence type="ECO:0000256" key="12">
    <source>
        <dbReference type="ARBA" id="ARBA00023170"/>
    </source>
</evidence>
<evidence type="ECO:0000256" key="14">
    <source>
        <dbReference type="ARBA" id="ARBA00023224"/>
    </source>
</evidence>
<keyword evidence="4 15" id="KW-0812">Transmembrane</keyword>
<dbReference type="Pfam" id="PF00090">
    <property type="entry name" value="TSP_1"/>
    <property type="match status" value="1"/>
</dbReference>
<dbReference type="Gene3D" id="1.20.1070.10">
    <property type="entry name" value="Rhodopsin 7-helix transmembrane proteins"/>
    <property type="match status" value="1"/>
</dbReference>
<dbReference type="SMART" id="SM00209">
    <property type="entry name" value="TSP1"/>
    <property type="match status" value="4"/>
</dbReference>
<dbReference type="InterPro" id="IPR041645">
    <property type="entry name" value="ADAMTS_CR_2"/>
</dbReference>
<evidence type="ECO:0000256" key="6">
    <source>
        <dbReference type="ARBA" id="ARBA00022801"/>
    </source>
</evidence>
<dbReference type="GO" id="GO:0031012">
    <property type="term" value="C:extracellular matrix"/>
    <property type="evidence" value="ECO:0007669"/>
    <property type="project" value="TreeGrafter"/>
</dbReference>
<dbReference type="GO" id="GO:0005576">
    <property type="term" value="C:extracellular region"/>
    <property type="evidence" value="ECO:0007669"/>
    <property type="project" value="UniProtKB-SubCell"/>
</dbReference>
<keyword evidence="19" id="KW-1185">Reference proteome</keyword>
<dbReference type="Pfam" id="PF19030">
    <property type="entry name" value="TSP1_ADAMTS"/>
    <property type="match status" value="3"/>
</dbReference>
<dbReference type="PROSITE" id="PS50227">
    <property type="entry name" value="G_PROTEIN_RECEP_F2_3"/>
    <property type="match status" value="1"/>
</dbReference>
<evidence type="ECO:0000256" key="3">
    <source>
        <dbReference type="ARBA" id="ARBA00022525"/>
    </source>
</evidence>